<dbReference type="PANTHER" id="PTHR14905">
    <property type="entry name" value="NG37"/>
    <property type="match status" value="1"/>
</dbReference>
<feature type="transmembrane region" description="Helical" evidence="5">
    <location>
        <begin position="1524"/>
        <end position="1551"/>
    </location>
</feature>
<dbReference type="InterPro" id="IPR056862">
    <property type="entry name" value="VWA7_N"/>
</dbReference>
<keyword evidence="5" id="KW-1133">Transmembrane helix</keyword>
<dbReference type="Pfam" id="PF25107">
    <property type="entry name" value="VWA7_N"/>
    <property type="match status" value="1"/>
</dbReference>
<keyword evidence="10" id="KW-1185">Reference proteome</keyword>
<dbReference type="OrthoDB" id="10043511at2759"/>
<dbReference type="PANTHER" id="PTHR14905:SF7">
    <property type="entry name" value="VON WILLEBRAND FACTOR A DOMAIN-CONTAINING PROTEIN 7"/>
    <property type="match status" value="1"/>
</dbReference>
<feature type="domain" description="Hemicentin/VWA7 galactose-binding" evidence="6">
    <location>
        <begin position="507"/>
        <end position="604"/>
    </location>
</feature>
<dbReference type="Proteomes" id="UP000242188">
    <property type="component" value="Unassembled WGS sequence"/>
</dbReference>
<dbReference type="Gene3D" id="3.40.50.410">
    <property type="entry name" value="von Willebrand factor, type A domain"/>
    <property type="match status" value="1"/>
</dbReference>
<evidence type="ECO:0000256" key="3">
    <source>
        <dbReference type="ARBA" id="ARBA00022729"/>
    </source>
</evidence>
<feature type="domain" description="VWA7 N-terminal" evidence="8">
    <location>
        <begin position="64"/>
        <end position="305"/>
    </location>
</feature>
<name>A0A210QRV5_MIZYE</name>
<evidence type="ECO:0000259" key="7">
    <source>
        <dbReference type="Pfam" id="PF25106"/>
    </source>
</evidence>
<evidence type="ECO:0000256" key="5">
    <source>
        <dbReference type="SAM" id="Phobius"/>
    </source>
</evidence>
<feature type="domain" description="Hemicentin-1-like von Willebrand factor A" evidence="7">
    <location>
        <begin position="316"/>
        <end position="465"/>
    </location>
</feature>
<dbReference type="GO" id="GO:0005576">
    <property type="term" value="C:extracellular region"/>
    <property type="evidence" value="ECO:0007669"/>
    <property type="project" value="UniProtKB-SubCell"/>
</dbReference>
<protein>
    <submittedName>
        <fullName evidence="9">von Willebrand factor A domain-containing protein 7</fullName>
    </submittedName>
</protein>
<proteinExistence type="predicted"/>
<comment type="subcellular location">
    <subcellularLocation>
        <location evidence="1">Secreted</location>
    </subcellularLocation>
</comment>
<reference evidence="9 10" key="1">
    <citation type="journal article" date="2017" name="Nat. Ecol. Evol.">
        <title>Scallop genome provides insights into evolution of bilaterian karyotype and development.</title>
        <authorList>
            <person name="Wang S."/>
            <person name="Zhang J."/>
            <person name="Jiao W."/>
            <person name="Li J."/>
            <person name="Xun X."/>
            <person name="Sun Y."/>
            <person name="Guo X."/>
            <person name="Huan P."/>
            <person name="Dong B."/>
            <person name="Zhang L."/>
            <person name="Hu X."/>
            <person name="Sun X."/>
            <person name="Wang J."/>
            <person name="Zhao C."/>
            <person name="Wang Y."/>
            <person name="Wang D."/>
            <person name="Huang X."/>
            <person name="Wang R."/>
            <person name="Lv J."/>
            <person name="Li Y."/>
            <person name="Zhang Z."/>
            <person name="Liu B."/>
            <person name="Lu W."/>
            <person name="Hui Y."/>
            <person name="Liang J."/>
            <person name="Zhou Z."/>
            <person name="Hou R."/>
            <person name="Li X."/>
            <person name="Liu Y."/>
            <person name="Li H."/>
            <person name="Ning X."/>
            <person name="Lin Y."/>
            <person name="Zhao L."/>
            <person name="Xing Q."/>
            <person name="Dou J."/>
            <person name="Li Y."/>
            <person name="Mao J."/>
            <person name="Guo H."/>
            <person name="Dou H."/>
            <person name="Li T."/>
            <person name="Mu C."/>
            <person name="Jiang W."/>
            <person name="Fu Q."/>
            <person name="Fu X."/>
            <person name="Miao Y."/>
            <person name="Liu J."/>
            <person name="Yu Q."/>
            <person name="Li R."/>
            <person name="Liao H."/>
            <person name="Li X."/>
            <person name="Kong Y."/>
            <person name="Jiang Z."/>
            <person name="Chourrout D."/>
            <person name="Li R."/>
            <person name="Bao Z."/>
        </authorList>
    </citation>
    <scope>NUCLEOTIDE SEQUENCE [LARGE SCALE GENOMIC DNA]</scope>
    <source>
        <strain evidence="9 10">PY_sf001</strain>
    </source>
</reference>
<gene>
    <name evidence="9" type="ORF">KP79_PYT04246</name>
</gene>
<evidence type="ECO:0000259" key="8">
    <source>
        <dbReference type="Pfam" id="PF25107"/>
    </source>
</evidence>
<evidence type="ECO:0000256" key="1">
    <source>
        <dbReference type="ARBA" id="ARBA00004613"/>
    </source>
</evidence>
<sequence length="1562" mass="167906">MGVSEIRSGRATLKEMLRGNDYTLADITEIGILQAVATYFEGVPPPGSSSNVAAGSLTSIVDITARKLYSAYYGNTSSETRFQEAINDIVKQNTKVDQEHYREAVWYVNGEQIPQAHTRLNQLRDNLLQVLGAVSPSYERARELVGQYFHIIQSFYSNTNWVELQNNADIYSDLGLPGKTLTNLAMPSTDMCKSCGTSIGFPCFINMMGFPHELTSGYRDGQDITKPNKDPTTFTNGKCSHGGLHDRSGETIAALGGINKDTKDVNLSPHFFKHADAGKAAIAHTKYFLTDPVNGILKAIGNDKFEELLQLRPGNSLVFVIDISGSMGSVVQAVKTKTQEIINLTKGTGLQPYNYILVTFSDPESATTVQESTNPSDIVNWVNAIQVSGGGDCPEYVMSGLKAAVVKAKPSSNVYVFTDATAKDPEKQQYILSIVSEKNLHIDFVVTGSCDSNNAHFVQRRSVDAQMLQSNGQFQQAYHHYDDITGKMATTQQHLAKRKRALGTDQVIILQKTIAHDDSSLVQIPVDASLNSIVVKIEGDVGIPYFAIQKPNGSYVSLDGEEASGTQLAGNKLEMIISNPTPGIWKIYRLDKSDWKLKVSGESTTTFSFKLKKSTFTEMDEFLRTSQKDTLYDISLDVKSRENVLVSHVILDDEYGEAITSTLLSPMNGSDVRKSFIGQVFLPGEDYQVVIEGHDNRGFSLRREKGHLYSHVGKRSVVSSRRSKRSTPTSWAGMDYFTWIAQASGGHVFQTTSSNVATTVDVLKGSLSNSEVKIIRDIIKGGSTGCASINIPIDHTCKAFSIKVQGDSGLPVPHVQKPDGSTAGINGGTATKQVIGSNYVILTYLYPQPGIWVVRRMDVYGWDIEVTAESEVDFAQSFLELGPDGLNMFEIKGRPIAGDNTTISITIHNFVNVTSLDTLVFLDKYGDQISLYPLQTKSTQRGRGVFSTTVIIPDQAFQVAVDGEDDLANPFRRVHTSLINTVAIKLEDLPVQSPFYLDEKLEVPFIITNVGGGTSMVNITISDDQNLAIRPTSQVISLMSGENSTSHFTMYADSGRVSVGTTTTITITAQPMGIIGAGFQFVIVRLTTEKRTKPKFDTIPPHCEVHPNIQGVCGSDECLCAQTFVSADFTIWDEGDGLAQVDPVGLGSGNFTHTPFVIGDTKDNNTVNGTIRIDCCRKTVYINVVDNASLPTQCKIDVNPTYQNKGCNKTKIDTTPPHCGNLTNIQGVCGNNDCTCSKTTVKMNFEIWDIGDGLATIDALGIGNGSFIHTPFAKGDVKANNTVNATLSVDCCRTTVFINVMDMASLPGQCVVDINPGYKGCRKHIDTTPPNCTLLNIQGQGQCGTDDCTCHQSTVTSDVQLYDVGDGLSTIHAVGLGTGTFTHTGFTKGDTKSNNIVNGTISVDCCRQEVYVSVTDEAGLPALCILPVNKNYTGCVITTPASTTSTTSNNTATSSSNTALVTSASNTTLVTSSSNTAATTTSANVSSANATASSNANSAATSITTSANNQNAAQSTSSGGDEGVSAIAVAGIGVGAGIVGVAFVAAGAYLIKLKFYTQVSPA</sequence>
<evidence type="ECO:0000313" key="10">
    <source>
        <dbReference type="Proteomes" id="UP000242188"/>
    </source>
</evidence>
<dbReference type="InterPro" id="IPR036465">
    <property type="entry name" value="vWFA_dom_sf"/>
</dbReference>
<organism evidence="9 10">
    <name type="scientific">Mizuhopecten yessoensis</name>
    <name type="common">Japanese scallop</name>
    <name type="synonym">Patinopecten yessoensis</name>
    <dbReference type="NCBI Taxonomy" id="6573"/>
    <lineage>
        <taxon>Eukaryota</taxon>
        <taxon>Metazoa</taxon>
        <taxon>Spiralia</taxon>
        <taxon>Lophotrochozoa</taxon>
        <taxon>Mollusca</taxon>
        <taxon>Bivalvia</taxon>
        <taxon>Autobranchia</taxon>
        <taxon>Pteriomorphia</taxon>
        <taxon>Pectinida</taxon>
        <taxon>Pectinoidea</taxon>
        <taxon>Pectinidae</taxon>
        <taxon>Mizuhopecten</taxon>
    </lineage>
</organism>
<dbReference type="InterPro" id="IPR052577">
    <property type="entry name" value="VWA7"/>
</dbReference>
<comment type="caution">
    <text evidence="9">The sequence shown here is derived from an EMBL/GenBank/DDBJ whole genome shotgun (WGS) entry which is preliminary data.</text>
</comment>
<keyword evidence="3" id="KW-0732">Signal</keyword>
<evidence type="ECO:0000259" key="6">
    <source>
        <dbReference type="Pfam" id="PF23560"/>
    </source>
</evidence>
<dbReference type="Pfam" id="PF25106">
    <property type="entry name" value="VWA_4"/>
    <property type="match status" value="1"/>
</dbReference>
<evidence type="ECO:0000256" key="4">
    <source>
        <dbReference type="ARBA" id="ARBA00023180"/>
    </source>
</evidence>
<evidence type="ECO:0000313" key="9">
    <source>
        <dbReference type="EMBL" id="OWF51464.1"/>
    </source>
</evidence>
<keyword evidence="2" id="KW-0964">Secreted</keyword>
<keyword evidence="4" id="KW-0325">Glycoprotein</keyword>
<dbReference type="EMBL" id="NEDP02002253">
    <property type="protein sequence ID" value="OWF51464.1"/>
    <property type="molecule type" value="Genomic_DNA"/>
</dbReference>
<keyword evidence="5" id="KW-0472">Membrane</keyword>
<dbReference type="SUPFAM" id="SSF53300">
    <property type="entry name" value="vWA-like"/>
    <property type="match status" value="1"/>
</dbReference>
<keyword evidence="5" id="KW-0812">Transmembrane</keyword>
<evidence type="ECO:0000256" key="2">
    <source>
        <dbReference type="ARBA" id="ARBA00022525"/>
    </source>
</evidence>
<accession>A0A210QRV5</accession>
<dbReference type="InterPro" id="IPR056475">
    <property type="entry name" value="GBD_Hemicentin/VWA7"/>
</dbReference>
<dbReference type="Pfam" id="PF23560">
    <property type="entry name" value="GBD_Hemicentin"/>
    <property type="match status" value="1"/>
</dbReference>
<dbReference type="InterPro" id="IPR056861">
    <property type="entry name" value="HMCN1-like_VWA"/>
</dbReference>